<sequence length="34" mass="4106">MAQTVEVFVIFWAFFRKPKIMDFLHTEGLFEAKK</sequence>
<dbReference type="EMBL" id="CP002930">
    <property type="protein sequence ID" value="AFY00018.1"/>
    <property type="molecule type" value="Genomic_DNA"/>
</dbReference>
<dbReference type="HOGENOM" id="CLU_3372292_0_0_7"/>
<gene>
    <name evidence="1" type="ORF">Bdt_0309</name>
</gene>
<accession>K7YR41</accession>
<dbReference type="KEGG" id="bbat:Bdt_0309"/>
<dbReference type="Proteomes" id="UP000010074">
    <property type="component" value="Chromosome"/>
</dbReference>
<protein>
    <submittedName>
        <fullName evidence="1">Uncharacterized protein</fullName>
    </submittedName>
</protein>
<proteinExistence type="predicted"/>
<dbReference type="STRING" id="1069642.Bdt_0309"/>
<dbReference type="AlphaFoldDB" id="K7YR41"/>
<organism evidence="1 2">
    <name type="scientific">Bdellovibrio bacteriovorus str. Tiberius</name>
    <dbReference type="NCBI Taxonomy" id="1069642"/>
    <lineage>
        <taxon>Bacteria</taxon>
        <taxon>Pseudomonadati</taxon>
        <taxon>Bdellovibrionota</taxon>
        <taxon>Bdellovibrionia</taxon>
        <taxon>Bdellovibrionales</taxon>
        <taxon>Pseudobdellovibrionaceae</taxon>
        <taxon>Bdellovibrio</taxon>
    </lineage>
</organism>
<reference evidence="1 2" key="1">
    <citation type="journal article" date="2012" name="BMC Genomics">
        <title>Genome analysis of a simultaneously predatory and prey-independent, novel Bdellovibrio bacteriovorus from the River Tiber, supports in silico predictions of both ancient and recent lateral gene transfer from diverse bacteria.</title>
        <authorList>
            <person name="Hobley L."/>
            <person name="Lerner T.R."/>
            <person name="Williams L.E."/>
            <person name="Lambert C."/>
            <person name="Till R."/>
            <person name="Milner D.S."/>
            <person name="Basford S.M."/>
            <person name="Capeness M.J."/>
            <person name="Fenton A.K."/>
            <person name="Atterbury R.J."/>
            <person name="Harris M.A."/>
            <person name="Sockett R.E."/>
        </authorList>
    </citation>
    <scope>NUCLEOTIDE SEQUENCE [LARGE SCALE GENOMIC DNA]</scope>
    <source>
        <strain evidence="1 2">Tiberius</strain>
    </source>
</reference>
<evidence type="ECO:0000313" key="1">
    <source>
        <dbReference type="EMBL" id="AFY00018.1"/>
    </source>
</evidence>
<evidence type="ECO:0000313" key="2">
    <source>
        <dbReference type="Proteomes" id="UP000010074"/>
    </source>
</evidence>
<name>K7YR41_BDEBC</name>